<proteinExistence type="predicted"/>
<keyword evidence="4" id="KW-1185">Reference proteome</keyword>
<dbReference type="EMBL" id="CAICTM010000273">
    <property type="protein sequence ID" value="CAB9506642.1"/>
    <property type="molecule type" value="Genomic_DNA"/>
</dbReference>
<dbReference type="Proteomes" id="UP001153069">
    <property type="component" value="Unassembled WGS sequence"/>
</dbReference>
<evidence type="ECO:0000256" key="1">
    <source>
        <dbReference type="SAM" id="Phobius"/>
    </source>
</evidence>
<reference evidence="3" key="1">
    <citation type="submission" date="2020-06" db="EMBL/GenBank/DDBJ databases">
        <authorList>
            <consortium name="Plant Systems Biology data submission"/>
        </authorList>
    </citation>
    <scope>NUCLEOTIDE SEQUENCE</scope>
    <source>
        <strain evidence="3">D6</strain>
    </source>
</reference>
<dbReference type="SUPFAM" id="SSF51197">
    <property type="entry name" value="Clavaminate synthase-like"/>
    <property type="match status" value="1"/>
</dbReference>
<keyword evidence="1" id="KW-0812">Transmembrane</keyword>
<dbReference type="PANTHER" id="PTHR12461">
    <property type="entry name" value="HYPOXIA-INDUCIBLE FACTOR 1 ALPHA INHIBITOR-RELATED"/>
    <property type="match status" value="1"/>
</dbReference>
<dbReference type="AlphaFoldDB" id="A0A9N8DPA6"/>
<evidence type="ECO:0000259" key="2">
    <source>
        <dbReference type="PROSITE" id="PS51184"/>
    </source>
</evidence>
<evidence type="ECO:0000313" key="3">
    <source>
        <dbReference type="EMBL" id="CAB9506642.1"/>
    </source>
</evidence>
<dbReference type="InterPro" id="IPR041667">
    <property type="entry name" value="Cupin_8"/>
</dbReference>
<dbReference type="Pfam" id="PF13621">
    <property type="entry name" value="Cupin_8"/>
    <property type="match status" value="1"/>
</dbReference>
<evidence type="ECO:0000313" key="4">
    <source>
        <dbReference type="Proteomes" id="UP001153069"/>
    </source>
</evidence>
<protein>
    <submittedName>
        <fullName evidence="3">Hypoxia-inducible factor 1-alpha inhibitor</fullName>
    </submittedName>
</protein>
<dbReference type="PROSITE" id="PS51184">
    <property type="entry name" value="JMJC"/>
    <property type="match status" value="1"/>
</dbReference>
<keyword evidence="1" id="KW-0472">Membrane</keyword>
<dbReference type="OrthoDB" id="415358at2759"/>
<dbReference type="Gene3D" id="2.60.120.10">
    <property type="entry name" value="Jelly Rolls"/>
    <property type="match status" value="1"/>
</dbReference>
<feature type="transmembrane region" description="Helical" evidence="1">
    <location>
        <begin position="85"/>
        <end position="103"/>
    </location>
</feature>
<keyword evidence="1" id="KW-1133">Transmembrane helix</keyword>
<dbReference type="InterPro" id="IPR014710">
    <property type="entry name" value="RmlC-like_jellyroll"/>
</dbReference>
<comment type="caution">
    <text evidence="3">The sequence shown here is derived from an EMBL/GenBank/DDBJ whole genome shotgun (WGS) entry which is preliminary data.</text>
</comment>
<organism evidence="3 4">
    <name type="scientific">Seminavis robusta</name>
    <dbReference type="NCBI Taxonomy" id="568900"/>
    <lineage>
        <taxon>Eukaryota</taxon>
        <taxon>Sar</taxon>
        <taxon>Stramenopiles</taxon>
        <taxon>Ochrophyta</taxon>
        <taxon>Bacillariophyta</taxon>
        <taxon>Bacillariophyceae</taxon>
        <taxon>Bacillariophycidae</taxon>
        <taxon>Naviculales</taxon>
        <taxon>Naviculaceae</taxon>
        <taxon>Seminavis</taxon>
    </lineage>
</organism>
<feature type="domain" description="JmjC" evidence="2">
    <location>
        <begin position="367"/>
        <end position="516"/>
    </location>
</feature>
<sequence length="523" mass="61643">MKRHLRYNEERSQPRFNAFIHVHLKVQPEETSILKEKGNYDSSARTKISNQNRGFVNWRLLSSWMATSVRRAITNGLKVVHNRPFLAGTVFLFTALFLVLSRYPCFYLCDPFEHHDKPNPPPPRTFEERVHHVQNVVQKQRQFLPLSADYIYQQESSNTDLNHNDWYDIFNCPMQPSPSYPLEFPIMNVLNHWPIADTDAKETRYIHQGLCVLDFAKHGADIVRQQMQNYQHAEKPFVVKNHPEALKSVERWNTDGYMDYMLQRKVYRGEFSRNLSMMYWSISRNHNVPKGFVPPTKLRPTTFESWRQRAELMENETNSTIDKMYLRLDACESPNKRCDALHRMWSLSGIYGLTHIDDADFIHDELPFLSPRYYDKGISKDFLIEPQKSRGIQCRFGAKGLVAEDHFDNERNFIAVLGGERRYLLSHPNNCKDSYLYPMAHPLERHTQVDWFAPNLTQFPNFKNAHINEVVLQAGDVLYLPTYWFHHIVSLSKNYQCNVRSGHSLHYDQDIYDCGFLYPWPGE</sequence>
<dbReference type="SMART" id="SM00558">
    <property type="entry name" value="JmjC"/>
    <property type="match status" value="1"/>
</dbReference>
<gene>
    <name evidence="3" type="ORF">SEMRO_274_G105300.1</name>
</gene>
<accession>A0A9N8DPA6</accession>
<dbReference type="PANTHER" id="PTHR12461:SF98">
    <property type="entry name" value="CUPIN-LIKE DOMAIN-CONTAINING PROTEIN"/>
    <property type="match status" value="1"/>
</dbReference>
<dbReference type="InterPro" id="IPR003347">
    <property type="entry name" value="JmjC_dom"/>
</dbReference>
<name>A0A9N8DPA6_9STRA</name>